<sequence>MITLEEKKAQEKQTVDKALKIMNDEMSKDIEKDPNIPDEMWKYATFNLHRIHNWLCEKTNDNTLMKAIVKWEKQATILGAMNYVTSNFKELAKKLYDSKVTVPGVVKVNQGIGFDIPDEAVFQLVRRYYVFFAPQEKETEVFRPTTTNTGTSNDSDNAMPTADSIIKKAKENSKNQKKEQKKQETEEISLFDFV</sequence>
<dbReference type="EMBL" id="AZFH01000157">
    <property type="protein sequence ID" value="KRL78120.1"/>
    <property type="molecule type" value="Genomic_DNA"/>
</dbReference>
<proteinExistence type="predicted"/>
<comment type="caution">
    <text evidence="2">The sequence shown here is derived from an EMBL/GenBank/DDBJ whole genome shotgun (WGS) entry which is preliminary data.</text>
</comment>
<accession>A0A0R1THP9</accession>
<dbReference type="STRING" id="1423740.FC36_GL001170"/>
<feature type="region of interest" description="Disordered" evidence="1">
    <location>
        <begin position="141"/>
        <end position="194"/>
    </location>
</feature>
<organism evidence="2 3">
    <name type="scientific">Ligilactobacillus equi DSM 15833 = JCM 10991</name>
    <dbReference type="NCBI Taxonomy" id="1423740"/>
    <lineage>
        <taxon>Bacteria</taxon>
        <taxon>Bacillati</taxon>
        <taxon>Bacillota</taxon>
        <taxon>Bacilli</taxon>
        <taxon>Lactobacillales</taxon>
        <taxon>Lactobacillaceae</taxon>
        <taxon>Ligilactobacillus</taxon>
    </lineage>
</organism>
<feature type="compositionally biased region" description="Low complexity" evidence="1">
    <location>
        <begin position="145"/>
        <end position="157"/>
    </location>
</feature>
<dbReference type="AlphaFoldDB" id="A0A0R1THP9"/>
<dbReference type="OrthoDB" id="2237115at2"/>
<evidence type="ECO:0000313" key="3">
    <source>
        <dbReference type="Proteomes" id="UP000051048"/>
    </source>
</evidence>
<gene>
    <name evidence="2" type="ORF">FC36_GL001170</name>
</gene>
<evidence type="ECO:0000313" key="2">
    <source>
        <dbReference type="EMBL" id="KRL78120.1"/>
    </source>
</evidence>
<reference evidence="2 3" key="1">
    <citation type="journal article" date="2015" name="Genome Announc.">
        <title>Expanding the biotechnology potential of lactobacilli through comparative genomics of 213 strains and associated genera.</title>
        <authorList>
            <person name="Sun Z."/>
            <person name="Harris H.M."/>
            <person name="McCann A."/>
            <person name="Guo C."/>
            <person name="Argimon S."/>
            <person name="Zhang W."/>
            <person name="Yang X."/>
            <person name="Jeffery I.B."/>
            <person name="Cooney J.C."/>
            <person name="Kagawa T.F."/>
            <person name="Liu W."/>
            <person name="Song Y."/>
            <person name="Salvetti E."/>
            <person name="Wrobel A."/>
            <person name="Rasinkangas P."/>
            <person name="Parkhill J."/>
            <person name="Rea M.C."/>
            <person name="O'Sullivan O."/>
            <person name="Ritari J."/>
            <person name="Douillard F.P."/>
            <person name="Paul Ross R."/>
            <person name="Yang R."/>
            <person name="Briner A.E."/>
            <person name="Felis G.E."/>
            <person name="de Vos W.M."/>
            <person name="Barrangou R."/>
            <person name="Klaenhammer T.R."/>
            <person name="Caufield P.W."/>
            <person name="Cui Y."/>
            <person name="Zhang H."/>
            <person name="O'Toole P.W."/>
        </authorList>
    </citation>
    <scope>NUCLEOTIDE SEQUENCE [LARGE SCALE GENOMIC DNA]</scope>
    <source>
        <strain evidence="2 3">DSM 15833</strain>
    </source>
</reference>
<protein>
    <submittedName>
        <fullName evidence="2">Uncharacterized protein</fullName>
    </submittedName>
</protein>
<dbReference type="RefSeq" id="WP_023859211.1">
    <property type="nucleotide sequence ID" value="NZ_AZFH01000157.1"/>
</dbReference>
<dbReference type="Proteomes" id="UP000051048">
    <property type="component" value="Unassembled WGS sequence"/>
</dbReference>
<dbReference type="PATRIC" id="fig|1423740.3.peg.1260"/>
<feature type="compositionally biased region" description="Basic and acidic residues" evidence="1">
    <location>
        <begin position="165"/>
        <end position="185"/>
    </location>
</feature>
<evidence type="ECO:0000256" key="1">
    <source>
        <dbReference type="SAM" id="MobiDB-lite"/>
    </source>
</evidence>
<name>A0A0R1THP9_9LACO</name>